<reference evidence="2" key="2">
    <citation type="submission" date="2023-05" db="EMBL/GenBank/DDBJ databases">
        <authorList>
            <person name="Schelkunov M.I."/>
        </authorList>
    </citation>
    <scope>NUCLEOTIDE SEQUENCE</scope>
    <source>
        <strain evidence="2">Hsosn_3</strain>
        <tissue evidence="2">Leaf</tissue>
    </source>
</reference>
<dbReference type="SMART" id="SM00256">
    <property type="entry name" value="FBOX"/>
    <property type="match status" value="1"/>
</dbReference>
<organism evidence="2 3">
    <name type="scientific">Heracleum sosnowskyi</name>
    <dbReference type="NCBI Taxonomy" id="360622"/>
    <lineage>
        <taxon>Eukaryota</taxon>
        <taxon>Viridiplantae</taxon>
        <taxon>Streptophyta</taxon>
        <taxon>Embryophyta</taxon>
        <taxon>Tracheophyta</taxon>
        <taxon>Spermatophyta</taxon>
        <taxon>Magnoliopsida</taxon>
        <taxon>eudicotyledons</taxon>
        <taxon>Gunneridae</taxon>
        <taxon>Pentapetalae</taxon>
        <taxon>asterids</taxon>
        <taxon>campanulids</taxon>
        <taxon>Apiales</taxon>
        <taxon>Apiaceae</taxon>
        <taxon>Apioideae</taxon>
        <taxon>apioid superclade</taxon>
        <taxon>Tordylieae</taxon>
        <taxon>Tordyliinae</taxon>
        <taxon>Heracleum</taxon>
    </lineage>
</organism>
<dbReference type="Pfam" id="PF08268">
    <property type="entry name" value="FBA_3"/>
    <property type="match status" value="1"/>
</dbReference>
<dbReference type="SUPFAM" id="SSF81383">
    <property type="entry name" value="F-box domain"/>
    <property type="match status" value="1"/>
</dbReference>
<dbReference type="Gene3D" id="1.20.1280.50">
    <property type="match status" value="1"/>
</dbReference>
<dbReference type="Proteomes" id="UP001237642">
    <property type="component" value="Unassembled WGS sequence"/>
</dbReference>
<gene>
    <name evidence="2" type="ORF">POM88_052689</name>
</gene>
<dbReference type="CDD" id="cd22157">
    <property type="entry name" value="F-box_AtFBW1-like"/>
    <property type="match status" value="1"/>
</dbReference>
<dbReference type="Pfam" id="PF00646">
    <property type="entry name" value="F-box"/>
    <property type="match status" value="1"/>
</dbReference>
<dbReference type="InterPro" id="IPR036047">
    <property type="entry name" value="F-box-like_dom_sf"/>
</dbReference>
<dbReference type="AlphaFoldDB" id="A0AAD8GQP6"/>
<dbReference type="PANTHER" id="PTHR31672">
    <property type="entry name" value="BNACNNG10540D PROTEIN"/>
    <property type="match status" value="1"/>
</dbReference>
<protein>
    <submittedName>
        <fullName evidence="2">F-box domain-containing protein</fullName>
    </submittedName>
</protein>
<dbReference type="InterPro" id="IPR001810">
    <property type="entry name" value="F-box_dom"/>
</dbReference>
<evidence type="ECO:0000259" key="1">
    <source>
        <dbReference type="SMART" id="SM00256"/>
    </source>
</evidence>
<name>A0AAD8GQP6_9APIA</name>
<evidence type="ECO:0000313" key="2">
    <source>
        <dbReference type="EMBL" id="KAK1352851.1"/>
    </source>
</evidence>
<dbReference type="InterPro" id="IPR013187">
    <property type="entry name" value="F-box-assoc_dom_typ3"/>
</dbReference>
<evidence type="ECO:0000313" key="3">
    <source>
        <dbReference type="Proteomes" id="UP001237642"/>
    </source>
</evidence>
<feature type="domain" description="F-box" evidence="1">
    <location>
        <begin position="12"/>
        <end position="52"/>
    </location>
</feature>
<dbReference type="NCBIfam" id="TIGR01640">
    <property type="entry name" value="F_box_assoc_1"/>
    <property type="match status" value="1"/>
</dbReference>
<accession>A0AAD8GQP6</accession>
<dbReference type="PANTHER" id="PTHR31672:SF13">
    <property type="entry name" value="F-BOX PROTEIN CPR30-LIKE"/>
    <property type="match status" value="1"/>
</dbReference>
<dbReference type="EMBL" id="JAUIZM010000014">
    <property type="protein sequence ID" value="KAK1352851.1"/>
    <property type="molecule type" value="Genomic_DNA"/>
</dbReference>
<sequence>MARTRRKFNPTLSEDLISEILVRVPVKSLLRFQSVSQTWLSLIKDPAFVKSQLLHSTTIKTDQTLIVSRYKGFEEKNYLLLNVDSREIEGDFKFPNITPYNYKHTSMFRLVGSANGIVCVAVGADYTNLRPNIYLWNPATRQSKLIPWSSIYCVAEEAFGFGYDEVDHDFKVVRVVIVQVESRTSCQAEVYSANMNVWRKVPDPIDFPLSKHFDVCVNGFLCSIGKHGMMVFDLNKEVVNCAIKLPVNISGYKDARIIEFNNSVAVVQMRNTFNFVDKNFVFDGKINIWTLNDDACLHGSGVEASWTLLCSIDTVAAEIIHGYFSKRDLLLLINYHSEDYAWISCDVDKKEAKIVSLSVDMAYYDYTRFIYKHTLSLVSLAGFKQFN</sequence>
<dbReference type="InterPro" id="IPR050796">
    <property type="entry name" value="SCF_F-box_component"/>
</dbReference>
<proteinExistence type="predicted"/>
<dbReference type="InterPro" id="IPR017451">
    <property type="entry name" value="F-box-assoc_interact_dom"/>
</dbReference>
<comment type="caution">
    <text evidence="2">The sequence shown here is derived from an EMBL/GenBank/DDBJ whole genome shotgun (WGS) entry which is preliminary data.</text>
</comment>
<keyword evidence="3" id="KW-1185">Reference proteome</keyword>
<reference evidence="2" key="1">
    <citation type="submission" date="2023-02" db="EMBL/GenBank/DDBJ databases">
        <title>Genome of toxic invasive species Heracleum sosnowskyi carries increased number of genes despite the absence of recent whole-genome duplications.</title>
        <authorList>
            <person name="Schelkunov M."/>
            <person name="Shtratnikova V."/>
            <person name="Makarenko M."/>
            <person name="Klepikova A."/>
            <person name="Omelchenko D."/>
            <person name="Novikova G."/>
            <person name="Obukhova E."/>
            <person name="Bogdanov V."/>
            <person name="Penin A."/>
            <person name="Logacheva M."/>
        </authorList>
    </citation>
    <scope>NUCLEOTIDE SEQUENCE</scope>
    <source>
        <strain evidence="2">Hsosn_3</strain>
        <tissue evidence="2">Leaf</tissue>
    </source>
</reference>